<protein>
    <submittedName>
        <fullName evidence="1">Uncharacterized protein</fullName>
    </submittedName>
</protein>
<dbReference type="RefSeq" id="WP_157076458.1">
    <property type="nucleotide sequence ID" value="NZ_JAMYEC010000013.1"/>
</dbReference>
<proteinExistence type="predicted"/>
<organism evidence="1 2">
    <name type="scientific">Brevundimonas vesicularis</name>
    <name type="common">Pseudomonas vesicularis</name>
    <dbReference type="NCBI Taxonomy" id="41276"/>
    <lineage>
        <taxon>Bacteria</taxon>
        <taxon>Pseudomonadati</taxon>
        <taxon>Pseudomonadota</taxon>
        <taxon>Alphaproteobacteria</taxon>
        <taxon>Caulobacterales</taxon>
        <taxon>Caulobacteraceae</taxon>
        <taxon>Brevundimonas</taxon>
    </lineage>
</organism>
<dbReference type="Proteomes" id="UP001272940">
    <property type="component" value="Unassembled WGS sequence"/>
</dbReference>
<reference evidence="1 2" key="1">
    <citation type="journal article" date="2023" name="FEMS Microbes">
        <title>Whole genomes of deep-sea sponge-associated bacteria exhibit high novel natural product potential.</title>
        <authorList>
            <person name="Hesketh-Best P.J."/>
            <person name="January G.G."/>
            <person name="Koch M.J."/>
            <person name="Warburton P.J."/>
            <person name="Howell K.L."/>
            <person name="Upton M."/>
        </authorList>
    </citation>
    <scope>NUCLEOTIDE SEQUENCE [LARGE SCALE GENOMIC DNA]</scope>
    <source>
        <strain evidence="1 2">PC206-O</strain>
    </source>
</reference>
<dbReference type="EMBL" id="JAMYEC010000013">
    <property type="protein sequence ID" value="MDX2336354.1"/>
    <property type="molecule type" value="Genomic_DNA"/>
</dbReference>
<gene>
    <name evidence="1" type="ORF">NJD11_15560</name>
</gene>
<evidence type="ECO:0000313" key="2">
    <source>
        <dbReference type="Proteomes" id="UP001272940"/>
    </source>
</evidence>
<evidence type="ECO:0000313" key="1">
    <source>
        <dbReference type="EMBL" id="MDX2336354.1"/>
    </source>
</evidence>
<keyword evidence="2" id="KW-1185">Reference proteome</keyword>
<accession>A0ABU4KU13</accession>
<name>A0ABU4KU13_BREVE</name>
<comment type="caution">
    <text evidence="1">The sequence shown here is derived from an EMBL/GenBank/DDBJ whole genome shotgun (WGS) entry which is preliminary data.</text>
</comment>
<sequence>MHDAGKGATADDFSIGTATSAVPDTSDLHDFAHKAAEIVRLVMRFAFL</sequence>